<dbReference type="EMBL" id="BMWC01000004">
    <property type="protein sequence ID" value="GGX01318.1"/>
    <property type="molecule type" value="Genomic_DNA"/>
</dbReference>
<feature type="transmembrane region" description="Helical" evidence="1">
    <location>
        <begin position="12"/>
        <end position="38"/>
    </location>
</feature>
<keyword evidence="1" id="KW-1133">Transmembrane helix</keyword>
<proteinExistence type="predicted"/>
<comment type="caution">
    <text evidence="2">The sequence shown here is derived from an EMBL/GenBank/DDBJ whole genome shotgun (WGS) entry which is preliminary data.</text>
</comment>
<keyword evidence="1" id="KW-0812">Transmembrane</keyword>
<evidence type="ECO:0000313" key="3">
    <source>
        <dbReference type="Proteomes" id="UP000617743"/>
    </source>
</evidence>
<keyword evidence="1" id="KW-0472">Membrane</keyword>
<protein>
    <submittedName>
        <fullName evidence="2">Uncharacterized protein</fullName>
    </submittedName>
</protein>
<name>A0ABQ2X5W9_9ACTN</name>
<evidence type="ECO:0000313" key="2">
    <source>
        <dbReference type="EMBL" id="GGX01318.1"/>
    </source>
</evidence>
<accession>A0ABQ2X5W9</accession>
<organism evidence="2 3">
    <name type="scientific">Streptomyces lomondensis</name>
    <dbReference type="NCBI Taxonomy" id="68229"/>
    <lineage>
        <taxon>Bacteria</taxon>
        <taxon>Bacillati</taxon>
        <taxon>Actinomycetota</taxon>
        <taxon>Actinomycetes</taxon>
        <taxon>Kitasatosporales</taxon>
        <taxon>Streptomycetaceae</taxon>
        <taxon>Streptomyces</taxon>
    </lineage>
</organism>
<gene>
    <name evidence="2" type="ORF">GCM10010383_34230</name>
</gene>
<reference evidence="3" key="1">
    <citation type="journal article" date="2019" name="Int. J. Syst. Evol. Microbiol.">
        <title>The Global Catalogue of Microorganisms (GCM) 10K type strain sequencing project: providing services to taxonomists for standard genome sequencing and annotation.</title>
        <authorList>
            <consortium name="The Broad Institute Genomics Platform"/>
            <consortium name="The Broad Institute Genome Sequencing Center for Infectious Disease"/>
            <person name="Wu L."/>
            <person name="Ma J."/>
        </authorList>
    </citation>
    <scope>NUCLEOTIDE SEQUENCE [LARGE SCALE GENOMIC DNA]</scope>
    <source>
        <strain evidence="3">JCM 4866</strain>
    </source>
</reference>
<dbReference type="Proteomes" id="UP000617743">
    <property type="component" value="Unassembled WGS sequence"/>
</dbReference>
<sequence length="104" mass="12117">MIVAAATLPWFAFFALFGPVIWLVLAGCDALVLMLVGLRRRRDRAQIRAGVARAYPLWRDAWYCYRCDVVWRREEEAAFMSPARFQREVWARGGYDDLIPLPPR</sequence>
<keyword evidence="3" id="KW-1185">Reference proteome</keyword>
<evidence type="ECO:0000256" key="1">
    <source>
        <dbReference type="SAM" id="Phobius"/>
    </source>
</evidence>